<keyword evidence="2" id="KW-1134">Transmembrane beta strand</keyword>
<evidence type="ECO:0000313" key="13">
    <source>
        <dbReference type="Proteomes" id="UP000732858"/>
    </source>
</evidence>
<sequence length="496" mass="56641">MNIKPLYLALFSTLIPISGAAWELNKDPNQTSVDMKPVVNSDKIEKELLRNNQIGHDNISQESDKVVVQYTGRELVENPDILEDLLVKALISKNVGILPGYIKLYALVPNADTSLIDWANAILLRDKNLSDSILAYRTLYTKFPDNNFIRFQLAETLFYNQEFEAAKKQFEHLKASRGVSQQDIVVFDNYINAINRKEEWDFSFGGTFLNDKNLSNAAKQGTKVTLPNGHSITYSSPRQSGKGVSAWVGANKQWNLSNGKYIAFDSNLSTKYYWDNKYYNDVNAHVGLGIGYSNARLDLSLTPYIDKRWYAGGANSTKSLKKYSNTYGAVFNLSYWLNQNWKYTSSYDFGYEMYDRLSYSKQYNGASHSLSNSVMYLPSATQYWSLALDTAKKSAKDDTNSYERIGTRLTWGQEWGKGFATSTTLGVGKRNYKEKTFFGMKQKNKEYSASISLWNKNLHFWGLTPRLTFNYSKTDSNIAIYSYDKKQIFLNVNKSF</sequence>
<dbReference type="GO" id="GO:0009279">
    <property type="term" value="C:cell outer membrane"/>
    <property type="evidence" value="ECO:0007669"/>
    <property type="project" value="UniProtKB-SubCell"/>
</dbReference>
<evidence type="ECO:0000259" key="10">
    <source>
        <dbReference type="Pfam" id="PF24575"/>
    </source>
</evidence>
<keyword evidence="4 8" id="KW-0732">Signal</keyword>
<evidence type="ECO:0000256" key="6">
    <source>
        <dbReference type="ARBA" id="ARBA00023237"/>
    </source>
</evidence>
<evidence type="ECO:0000313" key="11">
    <source>
        <dbReference type="EMBL" id="MBV6531549.1"/>
    </source>
</evidence>
<evidence type="ECO:0000313" key="14">
    <source>
        <dbReference type="Proteomes" id="UP001196379"/>
    </source>
</evidence>
<dbReference type="OrthoDB" id="8606547at2"/>
<feature type="domain" description="Surface lipoprotein assembly modifier N-terminal TPR repeats region" evidence="10">
    <location>
        <begin position="69"/>
        <end position="170"/>
    </location>
</feature>
<evidence type="ECO:0000256" key="1">
    <source>
        <dbReference type="ARBA" id="ARBA00004571"/>
    </source>
</evidence>
<name>A0A949T476_9PAST</name>
<keyword evidence="3" id="KW-0812">Transmembrane</keyword>
<gene>
    <name evidence="11" type="ORF">HT657_05260</name>
    <name evidence="12" type="ORF">HT672_04430</name>
</gene>
<comment type="subcellular location">
    <subcellularLocation>
        <location evidence="1">Cell outer membrane</location>
        <topology evidence="1">Multi-pass membrane protein</topology>
    </subcellularLocation>
</comment>
<dbReference type="Proteomes" id="UP000732858">
    <property type="component" value="Unassembled WGS sequence"/>
</dbReference>
<organism evidence="12 13">
    <name type="scientific">Ursidibacter maritimus</name>
    <dbReference type="NCBI Taxonomy" id="1331689"/>
    <lineage>
        <taxon>Bacteria</taxon>
        <taxon>Pseudomonadati</taxon>
        <taxon>Pseudomonadota</taxon>
        <taxon>Gammaproteobacteria</taxon>
        <taxon>Pasteurellales</taxon>
        <taxon>Pasteurellaceae</taxon>
        <taxon>Ursidibacter</taxon>
    </lineage>
</organism>
<comment type="similarity">
    <text evidence="7">Belongs to the Slam family.</text>
</comment>
<dbReference type="Pfam" id="PF04575">
    <property type="entry name" value="SlipAM"/>
    <property type="match status" value="1"/>
</dbReference>
<feature type="domain" description="Surface lipoprotein assembly modifier C-terminal" evidence="9">
    <location>
        <begin position="200"/>
        <end position="496"/>
    </location>
</feature>
<evidence type="ECO:0000256" key="4">
    <source>
        <dbReference type="ARBA" id="ARBA00022729"/>
    </source>
</evidence>
<accession>A0A949T476</accession>
<feature type="chain" id="PRO_5036738222" evidence="8">
    <location>
        <begin position="21"/>
        <end position="496"/>
    </location>
</feature>
<dbReference type="Proteomes" id="UP001196379">
    <property type="component" value="Unassembled WGS sequence"/>
</dbReference>
<keyword evidence="14" id="KW-1185">Reference proteome</keyword>
<dbReference type="InterPro" id="IPR007655">
    <property type="entry name" value="Slam_C"/>
</dbReference>
<dbReference type="RefSeq" id="WP_157402284.1">
    <property type="nucleotide sequence ID" value="NZ_JABULY010000002.1"/>
</dbReference>
<dbReference type="EMBL" id="JABUMC010000007">
    <property type="protein sequence ID" value="MBV6546535.1"/>
    <property type="molecule type" value="Genomic_DNA"/>
</dbReference>
<feature type="signal peptide" evidence="8">
    <location>
        <begin position="1"/>
        <end position="20"/>
    </location>
</feature>
<evidence type="ECO:0000256" key="7">
    <source>
        <dbReference type="ARBA" id="ARBA00023609"/>
    </source>
</evidence>
<evidence type="ECO:0000313" key="12">
    <source>
        <dbReference type="EMBL" id="MBV6546535.1"/>
    </source>
</evidence>
<proteinExistence type="inferred from homology"/>
<keyword evidence="6" id="KW-0998">Cell outer membrane</keyword>
<dbReference type="InterPro" id="IPR057556">
    <property type="entry name" value="TPR_Slam"/>
</dbReference>
<evidence type="ECO:0000256" key="8">
    <source>
        <dbReference type="SAM" id="SignalP"/>
    </source>
</evidence>
<protein>
    <submittedName>
        <fullName evidence="12">DUF560 domain-containing protein</fullName>
    </submittedName>
</protein>
<comment type="caution">
    <text evidence="12">The sequence shown here is derived from an EMBL/GenBank/DDBJ whole genome shotgun (WGS) entry which is preliminary data.</text>
</comment>
<evidence type="ECO:0000256" key="5">
    <source>
        <dbReference type="ARBA" id="ARBA00023136"/>
    </source>
</evidence>
<dbReference type="AlphaFoldDB" id="A0A949T476"/>
<evidence type="ECO:0000259" key="9">
    <source>
        <dbReference type="Pfam" id="PF04575"/>
    </source>
</evidence>
<dbReference type="GeneID" id="65548055"/>
<evidence type="ECO:0000256" key="3">
    <source>
        <dbReference type="ARBA" id="ARBA00022692"/>
    </source>
</evidence>
<dbReference type="Pfam" id="PF24575">
    <property type="entry name" value="TPR_Slam"/>
    <property type="match status" value="1"/>
</dbReference>
<evidence type="ECO:0000256" key="2">
    <source>
        <dbReference type="ARBA" id="ARBA00022452"/>
    </source>
</evidence>
<dbReference type="EMBL" id="JABULY010000002">
    <property type="protein sequence ID" value="MBV6531549.1"/>
    <property type="molecule type" value="Genomic_DNA"/>
</dbReference>
<keyword evidence="5" id="KW-0472">Membrane</keyword>
<reference evidence="12 14" key="1">
    <citation type="journal article" date="2021" name="Mol. Ecol.">
        <title>Polar bear-adapted Ursidibacter maritimus are remarkably conserved after generations in captivity.</title>
        <authorList>
            <person name="Espinosa-Gongora C."/>
            <person name="Hansen M.J."/>
            <person name="Bertelsen M.F."/>
            <person name="Bojesen A.M."/>
        </authorList>
    </citation>
    <scope>NUCLEOTIDE SEQUENCE</scope>
    <source>
        <strain evidence="12">Pb43105x</strain>
        <strain evidence="11 14">Pb43106</strain>
    </source>
</reference>